<evidence type="ECO:0000313" key="3">
    <source>
        <dbReference type="Proteomes" id="UP000433876"/>
    </source>
</evidence>
<feature type="compositionally biased region" description="Polar residues" evidence="1">
    <location>
        <begin position="10"/>
        <end position="20"/>
    </location>
</feature>
<dbReference type="AlphaFoldDB" id="A0A8S8ZEU5"/>
<organism evidence="2 3">
    <name type="scientific">Sordaria macrospora</name>
    <dbReference type="NCBI Taxonomy" id="5147"/>
    <lineage>
        <taxon>Eukaryota</taxon>
        <taxon>Fungi</taxon>
        <taxon>Dikarya</taxon>
        <taxon>Ascomycota</taxon>
        <taxon>Pezizomycotina</taxon>
        <taxon>Sordariomycetes</taxon>
        <taxon>Sordariomycetidae</taxon>
        <taxon>Sordariales</taxon>
        <taxon>Sordariaceae</taxon>
        <taxon>Sordaria</taxon>
    </lineage>
</organism>
<protein>
    <submittedName>
        <fullName evidence="2">Uncharacterized protein</fullName>
    </submittedName>
</protein>
<dbReference type="Proteomes" id="UP000433876">
    <property type="component" value="Unassembled WGS sequence"/>
</dbReference>
<comment type="caution">
    <text evidence="2">The sequence shown here is derived from an EMBL/GenBank/DDBJ whole genome shotgun (WGS) entry which is preliminary data.</text>
</comment>
<gene>
    <name evidence="2" type="ORF">SMACR_09457</name>
</gene>
<proteinExistence type="predicted"/>
<feature type="region of interest" description="Disordered" evidence="1">
    <location>
        <begin position="1"/>
        <end position="35"/>
    </location>
</feature>
<sequence length="79" mass="8643">MAVGMHHSSEAGTMSVSSKTQDTEGPMGHRDPHAIGDVLGRSVDELYPIGPLLADDGDNSQPYSYYRLVHQFWVRVAEA</sequence>
<evidence type="ECO:0000256" key="1">
    <source>
        <dbReference type="SAM" id="MobiDB-lite"/>
    </source>
</evidence>
<dbReference type="VEuPathDB" id="FungiDB:SMAC_09457"/>
<accession>A0A8S8ZEU5</accession>
<dbReference type="EMBL" id="NMPR01000329">
    <property type="protein sequence ID" value="KAA8622089.1"/>
    <property type="molecule type" value="Genomic_DNA"/>
</dbReference>
<name>A0A8S8ZEU5_SORMA</name>
<evidence type="ECO:0000313" key="2">
    <source>
        <dbReference type="EMBL" id="KAA8622089.1"/>
    </source>
</evidence>
<reference evidence="2 3" key="1">
    <citation type="submission" date="2017-07" db="EMBL/GenBank/DDBJ databases">
        <title>Genome sequence of the Sordaria macrospora wild type strain R19027.</title>
        <authorList>
            <person name="Nowrousian M."/>
            <person name="Teichert I."/>
            <person name="Kueck U."/>
        </authorList>
    </citation>
    <scope>NUCLEOTIDE SEQUENCE [LARGE SCALE GENOMIC DNA]</scope>
    <source>
        <strain evidence="2 3">R19027</strain>
        <tissue evidence="2">Mycelium</tissue>
    </source>
</reference>